<evidence type="ECO:0000256" key="8">
    <source>
        <dbReference type="SAM" id="Phobius"/>
    </source>
</evidence>
<dbReference type="PANTHER" id="PTHR23409">
    <property type="entry name" value="RIBONUCLEOSIDE-DIPHOSPHATE REDUCTASE SMALL CHAIN"/>
    <property type="match status" value="1"/>
</dbReference>
<keyword evidence="8" id="KW-0472">Membrane</keyword>
<evidence type="ECO:0000256" key="2">
    <source>
        <dbReference type="ARBA" id="ARBA00009303"/>
    </source>
</evidence>
<keyword evidence="6" id="KW-0408">Iron</keyword>
<dbReference type="RefSeq" id="WP_038291848.1">
    <property type="nucleotide sequence ID" value="NZ_NDXW01000001.1"/>
</dbReference>
<dbReference type="InterPro" id="IPR033909">
    <property type="entry name" value="RNR_small"/>
</dbReference>
<proteinExistence type="inferred from homology"/>
<feature type="transmembrane region" description="Helical" evidence="8">
    <location>
        <begin position="194"/>
        <end position="220"/>
    </location>
</feature>
<dbReference type="CDD" id="cd01049">
    <property type="entry name" value="RNRR2"/>
    <property type="match status" value="1"/>
</dbReference>
<organism evidence="9 10">
    <name type="scientific">Zooshikella ganghwensis</name>
    <dbReference type="NCBI Taxonomy" id="202772"/>
    <lineage>
        <taxon>Bacteria</taxon>
        <taxon>Pseudomonadati</taxon>
        <taxon>Pseudomonadota</taxon>
        <taxon>Gammaproteobacteria</taxon>
        <taxon>Oceanospirillales</taxon>
        <taxon>Zooshikellaceae</taxon>
        <taxon>Zooshikella</taxon>
    </lineage>
</organism>
<comment type="similarity">
    <text evidence="2">Belongs to the ribonucleoside diphosphate reductase small chain family.</text>
</comment>
<dbReference type="InterPro" id="IPR012348">
    <property type="entry name" value="RNR-like"/>
</dbReference>
<dbReference type="GO" id="GO:0009263">
    <property type="term" value="P:deoxyribonucleotide biosynthetic process"/>
    <property type="evidence" value="ECO:0007669"/>
    <property type="project" value="UniProtKB-KW"/>
</dbReference>
<dbReference type="GO" id="GO:0004748">
    <property type="term" value="F:ribonucleoside-diphosphate reductase activity, thioredoxin disulfide as acceptor"/>
    <property type="evidence" value="ECO:0007669"/>
    <property type="project" value="UniProtKB-EC"/>
</dbReference>
<dbReference type="UniPathway" id="UPA00326"/>
<evidence type="ECO:0000256" key="3">
    <source>
        <dbReference type="ARBA" id="ARBA00012274"/>
    </source>
</evidence>
<evidence type="ECO:0000313" key="10">
    <source>
        <dbReference type="Proteomes" id="UP000257039"/>
    </source>
</evidence>
<evidence type="ECO:0000313" key="9">
    <source>
        <dbReference type="EMBL" id="RDH45205.1"/>
    </source>
</evidence>
<gene>
    <name evidence="9" type="ORF">B9G39_18130</name>
</gene>
<sequence length="376" mass="43281">MKYTTFNREQFDATKEPMFFGKPVNVSRYDQQRYPIFEKLIEKQLSFFWRPEEVDLSMDRRDFMSLPEHEQHIFISNLKYQTLLDSIQGRSPNVALLPLVSIPELETWIETWSFSETIHSRSYTHIIRNVLPQPAQIFDDIVVNEAIGKRATDITRYYDDLIASTNYYLQLGPGQHTINGQTVKISLRDIKRKLYLTLIAVNVLEAIRFYVSFACSFAFAERAKMEGNAKIIKLIARDEALHLTGTQHMLQIMAAGDDDPEMAEIAQEVRPLAEKIFTDAASQEKEWAGYLFRDGSMIGLNKDILSQYVEYITNQRMQAIGFNAPFETKQNPLPWMNAWLVSDNVQVAPQEAEISSYLVGAIDNEVDNSDFSGFDL</sequence>
<evidence type="ECO:0000256" key="6">
    <source>
        <dbReference type="ARBA" id="ARBA00023004"/>
    </source>
</evidence>
<name>A0A4P9VP02_9GAMM</name>
<dbReference type="Proteomes" id="UP000257039">
    <property type="component" value="Unassembled WGS sequence"/>
</dbReference>
<dbReference type="PANTHER" id="PTHR23409:SF18">
    <property type="entry name" value="RIBONUCLEOSIDE-DIPHOSPHATE REDUCTASE SUBUNIT M2"/>
    <property type="match status" value="1"/>
</dbReference>
<dbReference type="EC" id="1.17.4.1" evidence="3"/>
<dbReference type="FunFam" id="1.10.620.20:FF:000001">
    <property type="entry name" value="Ribonucleoside-diphosphate reductase 1 subunit beta"/>
    <property type="match status" value="1"/>
</dbReference>
<comment type="caution">
    <text evidence="9">The sequence shown here is derived from an EMBL/GenBank/DDBJ whole genome shotgun (WGS) entry which is preliminary data.</text>
</comment>
<dbReference type="InterPro" id="IPR000358">
    <property type="entry name" value="RNR_small_fam"/>
</dbReference>
<dbReference type="EMBL" id="NDXW01000001">
    <property type="protein sequence ID" value="RDH45205.1"/>
    <property type="molecule type" value="Genomic_DNA"/>
</dbReference>
<keyword evidence="5 9" id="KW-0560">Oxidoreductase</keyword>
<evidence type="ECO:0000256" key="5">
    <source>
        <dbReference type="ARBA" id="ARBA00023002"/>
    </source>
</evidence>
<keyword evidence="8" id="KW-0812">Transmembrane</keyword>
<reference evidence="9 10" key="1">
    <citation type="submission" date="2017-04" db="EMBL/GenBank/DDBJ databases">
        <title>Draft genome sequence of Zooshikella ganghwensis VG4 isolated from Red Sea sediments.</title>
        <authorList>
            <person name="Rehman Z."/>
            <person name="Alam I."/>
            <person name="Kamau A."/>
            <person name="Bajic V."/>
            <person name="Leiknes T."/>
        </authorList>
    </citation>
    <scope>NUCLEOTIDE SEQUENCE [LARGE SCALE GENOMIC DNA]</scope>
    <source>
        <strain evidence="9 10">VG4</strain>
    </source>
</reference>
<evidence type="ECO:0000256" key="4">
    <source>
        <dbReference type="ARBA" id="ARBA00022723"/>
    </source>
</evidence>
<dbReference type="AlphaFoldDB" id="A0A4P9VP02"/>
<dbReference type="Pfam" id="PF00268">
    <property type="entry name" value="Ribonuc_red_sm"/>
    <property type="match status" value="1"/>
</dbReference>
<evidence type="ECO:0000256" key="1">
    <source>
        <dbReference type="ARBA" id="ARBA00001962"/>
    </source>
</evidence>
<dbReference type="InterPro" id="IPR009078">
    <property type="entry name" value="Ferritin-like_SF"/>
</dbReference>
<protein>
    <recommendedName>
        <fullName evidence="3">ribonucleoside-diphosphate reductase</fullName>
        <ecNumber evidence="3">1.17.4.1</ecNumber>
    </recommendedName>
</protein>
<dbReference type="Gene3D" id="1.10.620.20">
    <property type="entry name" value="Ribonucleotide Reductase, subunit A"/>
    <property type="match status" value="1"/>
</dbReference>
<dbReference type="NCBIfam" id="NF006576">
    <property type="entry name" value="PRK09101.1"/>
    <property type="match status" value="1"/>
</dbReference>
<dbReference type="GO" id="GO:0046872">
    <property type="term" value="F:metal ion binding"/>
    <property type="evidence" value="ECO:0007669"/>
    <property type="project" value="UniProtKB-KW"/>
</dbReference>
<dbReference type="SUPFAM" id="SSF47240">
    <property type="entry name" value="Ferritin-like"/>
    <property type="match status" value="1"/>
</dbReference>
<keyword evidence="10" id="KW-1185">Reference proteome</keyword>
<keyword evidence="8" id="KW-1133">Transmembrane helix</keyword>
<keyword evidence="7" id="KW-0215">Deoxyribonucleotide synthesis</keyword>
<keyword evidence="4" id="KW-0479">Metal-binding</keyword>
<accession>A0A4P9VP02</accession>
<comment type="cofactor">
    <cofactor evidence="1">
        <name>Fe cation</name>
        <dbReference type="ChEBI" id="CHEBI:24875"/>
    </cofactor>
</comment>
<evidence type="ECO:0000256" key="7">
    <source>
        <dbReference type="ARBA" id="ARBA00023116"/>
    </source>
</evidence>